<dbReference type="Proteomes" id="UP001501207">
    <property type="component" value="Unassembled WGS sequence"/>
</dbReference>
<evidence type="ECO:0000259" key="1">
    <source>
        <dbReference type="Pfam" id="PF05430"/>
    </source>
</evidence>
<dbReference type="InterPro" id="IPR029063">
    <property type="entry name" value="SAM-dependent_MTases_sf"/>
</dbReference>
<dbReference type="SUPFAM" id="SSF53335">
    <property type="entry name" value="S-adenosyl-L-methionine-dependent methyltransferases"/>
    <property type="match status" value="1"/>
</dbReference>
<comment type="caution">
    <text evidence="2">The sequence shown here is derived from an EMBL/GenBank/DDBJ whole genome shotgun (WGS) entry which is preliminary data.</text>
</comment>
<dbReference type="PANTHER" id="PTHR39963:SF1">
    <property type="entry name" value="MNMC-LIKE METHYLTRANSFERASE DOMAIN-CONTAINING PROTEIN"/>
    <property type="match status" value="1"/>
</dbReference>
<evidence type="ECO:0000313" key="2">
    <source>
        <dbReference type="EMBL" id="GAA4314184.1"/>
    </source>
</evidence>
<protein>
    <submittedName>
        <fullName evidence="2">tRNA (5-methylaminomethyl-2-thiouridine)(34)-methyltransferase MnmD</fullName>
    </submittedName>
</protein>
<organism evidence="2 3">
    <name type="scientific">Compostibacter hankyongensis</name>
    <dbReference type="NCBI Taxonomy" id="1007089"/>
    <lineage>
        <taxon>Bacteria</taxon>
        <taxon>Pseudomonadati</taxon>
        <taxon>Bacteroidota</taxon>
        <taxon>Chitinophagia</taxon>
        <taxon>Chitinophagales</taxon>
        <taxon>Chitinophagaceae</taxon>
        <taxon>Compostibacter</taxon>
    </lineage>
</organism>
<name>A0ABP8FZG4_9BACT</name>
<proteinExistence type="predicted"/>
<dbReference type="Pfam" id="PF05430">
    <property type="entry name" value="Methyltransf_30"/>
    <property type="match status" value="1"/>
</dbReference>
<dbReference type="Gene3D" id="3.40.50.150">
    <property type="entry name" value="Vaccinia Virus protein VP39"/>
    <property type="match status" value="1"/>
</dbReference>
<sequence>MERKIIITADGSATVSDARYDATYHSRFGALQESRHVFIAAGMDYCCSRRPAGHLRVFEMGLGTGLNALLTRRYAKAHHCSVYYEALECFPLSLAETELLNYAELLPDEAPSFRQLHAAAWDRAEDLGDGFILKKVRADLLQYVFGEKFDLIYYDAFAPDVQPELWSVAVFRKLYDALGHPGVLATYCSKGDVRRAMQQVGFRVEKLPGPPGKREILRALK</sequence>
<dbReference type="EMBL" id="BAABFN010000006">
    <property type="protein sequence ID" value="GAA4314184.1"/>
    <property type="molecule type" value="Genomic_DNA"/>
</dbReference>
<dbReference type="NCBIfam" id="NF033855">
    <property type="entry name" value="tRNA_MNMC2"/>
    <property type="match status" value="1"/>
</dbReference>
<dbReference type="PANTHER" id="PTHR39963">
    <property type="entry name" value="SLL0983 PROTEIN"/>
    <property type="match status" value="1"/>
</dbReference>
<keyword evidence="3" id="KW-1185">Reference proteome</keyword>
<dbReference type="InterPro" id="IPR047785">
    <property type="entry name" value="tRNA_MNMC2"/>
</dbReference>
<reference evidence="3" key="1">
    <citation type="journal article" date="2019" name="Int. J. Syst. Evol. Microbiol.">
        <title>The Global Catalogue of Microorganisms (GCM) 10K type strain sequencing project: providing services to taxonomists for standard genome sequencing and annotation.</title>
        <authorList>
            <consortium name="The Broad Institute Genomics Platform"/>
            <consortium name="The Broad Institute Genome Sequencing Center for Infectious Disease"/>
            <person name="Wu L."/>
            <person name="Ma J."/>
        </authorList>
    </citation>
    <scope>NUCLEOTIDE SEQUENCE [LARGE SCALE GENOMIC DNA]</scope>
    <source>
        <strain evidence="3">JCM 17664</strain>
    </source>
</reference>
<gene>
    <name evidence="2" type="primary">mnmD</name>
    <name evidence="2" type="ORF">GCM10023143_24900</name>
</gene>
<dbReference type="RefSeq" id="WP_344979795.1">
    <property type="nucleotide sequence ID" value="NZ_BAABFN010000006.1"/>
</dbReference>
<dbReference type="InterPro" id="IPR008471">
    <property type="entry name" value="MnmC-like_methylTransf"/>
</dbReference>
<evidence type="ECO:0000313" key="3">
    <source>
        <dbReference type="Proteomes" id="UP001501207"/>
    </source>
</evidence>
<accession>A0ABP8FZG4</accession>
<feature type="domain" description="MnmC-like methyltransferase" evidence="1">
    <location>
        <begin position="136"/>
        <end position="221"/>
    </location>
</feature>